<dbReference type="GO" id="GO:0043190">
    <property type="term" value="C:ATP-binding cassette (ABC) transporter complex"/>
    <property type="evidence" value="ECO:0007669"/>
    <property type="project" value="TreeGrafter"/>
</dbReference>
<dbReference type="GO" id="GO:0042626">
    <property type="term" value="F:ATPase-coupled transmembrane transporter activity"/>
    <property type="evidence" value="ECO:0007669"/>
    <property type="project" value="TreeGrafter"/>
</dbReference>
<dbReference type="InterPro" id="IPR027417">
    <property type="entry name" value="P-loop_NTPase"/>
</dbReference>
<evidence type="ECO:0000256" key="7">
    <source>
        <dbReference type="ARBA" id="ARBA00022967"/>
    </source>
</evidence>
<evidence type="ECO:0000259" key="10">
    <source>
        <dbReference type="PROSITE" id="PS50893"/>
    </source>
</evidence>
<dbReference type="EMBL" id="RDFA01000002">
    <property type="protein sequence ID" value="RXK50387.1"/>
    <property type="molecule type" value="Genomic_DNA"/>
</dbReference>
<keyword evidence="4" id="KW-1003">Cell membrane</keyword>
<dbReference type="GO" id="GO:0005524">
    <property type="term" value="F:ATP binding"/>
    <property type="evidence" value="ECO:0007669"/>
    <property type="project" value="UniProtKB-KW"/>
</dbReference>
<dbReference type="Gene3D" id="3.40.50.300">
    <property type="entry name" value="P-loop containing nucleotide triphosphate hydrolases"/>
    <property type="match status" value="1"/>
</dbReference>
<dbReference type="InterPro" id="IPR017871">
    <property type="entry name" value="ABC_transporter-like_CS"/>
</dbReference>
<keyword evidence="12" id="KW-1185">Reference proteome</keyword>
<dbReference type="InterPro" id="IPR050095">
    <property type="entry name" value="ECF_ABC_transporter_ATP-bd"/>
</dbReference>
<dbReference type="AlphaFoldDB" id="A0A498L547"/>
<dbReference type="SMART" id="SM00382">
    <property type="entry name" value="AAA"/>
    <property type="match status" value="1"/>
</dbReference>
<evidence type="ECO:0000256" key="6">
    <source>
        <dbReference type="ARBA" id="ARBA00022840"/>
    </source>
</evidence>
<comment type="similarity">
    <text evidence="2">Belongs to the ABC transporter superfamily.</text>
</comment>
<dbReference type="RefSeq" id="WP_129068348.1">
    <property type="nucleotide sequence ID" value="NZ_RDFA01000002.1"/>
</dbReference>
<dbReference type="OrthoDB" id="35850at2157"/>
<feature type="domain" description="ABC transporter" evidence="10">
    <location>
        <begin position="2"/>
        <end position="232"/>
    </location>
</feature>
<evidence type="ECO:0000256" key="1">
    <source>
        <dbReference type="ARBA" id="ARBA00004202"/>
    </source>
</evidence>
<evidence type="ECO:0000256" key="8">
    <source>
        <dbReference type="ARBA" id="ARBA00023136"/>
    </source>
</evidence>
<dbReference type="GO" id="GO:0016887">
    <property type="term" value="F:ATP hydrolysis activity"/>
    <property type="evidence" value="ECO:0007669"/>
    <property type="project" value="InterPro"/>
</dbReference>
<proteinExistence type="inferred from homology"/>
<dbReference type="Pfam" id="PF00005">
    <property type="entry name" value="ABC_tran"/>
    <property type="match status" value="1"/>
</dbReference>
<organism evidence="11 12">
    <name type="scientific">Halorientalis pallida</name>
    <dbReference type="NCBI Taxonomy" id="2479928"/>
    <lineage>
        <taxon>Archaea</taxon>
        <taxon>Methanobacteriati</taxon>
        <taxon>Methanobacteriota</taxon>
        <taxon>Stenosarchaea group</taxon>
        <taxon>Halobacteria</taxon>
        <taxon>Halobacteriales</taxon>
        <taxon>Haloarculaceae</taxon>
        <taxon>Halorientalis</taxon>
    </lineage>
</organism>
<dbReference type="SUPFAM" id="SSF52540">
    <property type="entry name" value="P-loop containing nucleoside triphosphate hydrolases"/>
    <property type="match status" value="1"/>
</dbReference>
<evidence type="ECO:0000256" key="5">
    <source>
        <dbReference type="ARBA" id="ARBA00022741"/>
    </source>
</evidence>
<dbReference type="PROSITE" id="PS50893">
    <property type="entry name" value="ABC_TRANSPORTER_2"/>
    <property type="match status" value="1"/>
</dbReference>
<comment type="function">
    <text evidence="9">Probably part of an ABC transporter complex. Responsible for energy coupling to the transport system.</text>
</comment>
<sequence length="232" mass="25028">MIETRDLVASRGETRVLDGLDLTIEDGEFVLLVGPNGAGKTTLVRQFNGLEEPDAGEVLVDGRPVQEDLVAARTAVGMVFQDPRDQFVAATVRADVAFGPENLGLTHDEIDRRVADALETVGMDGRGDERIDRLSGGEQARVAIAGALAMAPDHLVLDEPLASLDLPARRAVRDRLERLHDDGTGIVLVTHDLRDVAELADRIVVLSDGRVALDGDPDAVRDRLEAFDVRPC</sequence>
<dbReference type="InterPro" id="IPR003593">
    <property type="entry name" value="AAA+_ATPase"/>
</dbReference>
<dbReference type="PANTHER" id="PTHR43553">
    <property type="entry name" value="HEAVY METAL TRANSPORTER"/>
    <property type="match status" value="1"/>
</dbReference>
<keyword evidence="5" id="KW-0547">Nucleotide-binding</keyword>
<keyword evidence="6 11" id="KW-0067">ATP-binding</keyword>
<keyword evidence="3" id="KW-0813">Transport</keyword>
<keyword evidence="7" id="KW-1278">Translocase</keyword>
<dbReference type="FunFam" id="3.40.50.300:FF:000224">
    <property type="entry name" value="Energy-coupling factor transporter ATP-binding protein EcfA"/>
    <property type="match status" value="1"/>
</dbReference>
<dbReference type="Proteomes" id="UP000289691">
    <property type="component" value="Unassembled WGS sequence"/>
</dbReference>
<evidence type="ECO:0000256" key="4">
    <source>
        <dbReference type="ARBA" id="ARBA00022475"/>
    </source>
</evidence>
<evidence type="ECO:0000256" key="3">
    <source>
        <dbReference type="ARBA" id="ARBA00022448"/>
    </source>
</evidence>
<dbReference type="PROSITE" id="PS00211">
    <property type="entry name" value="ABC_TRANSPORTER_1"/>
    <property type="match status" value="1"/>
</dbReference>
<dbReference type="InterPro" id="IPR015856">
    <property type="entry name" value="ABC_transpr_CbiO/EcfA_su"/>
</dbReference>
<protein>
    <submittedName>
        <fullName evidence="11">ABC transporter ATP-binding protein</fullName>
    </submittedName>
</protein>
<evidence type="ECO:0000256" key="9">
    <source>
        <dbReference type="ARBA" id="ARBA00025157"/>
    </source>
</evidence>
<name>A0A498L547_9EURY</name>
<comment type="caution">
    <text evidence="11">The sequence shown here is derived from an EMBL/GenBank/DDBJ whole genome shotgun (WGS) entry which is preliminary data.</text>
</comment>
<comment type="subcellular location">
    <subcellularLocation>
        <location evidence="1">Cell membrane</location>
        <topology evidence="1">Peripheral membrane protein</topology>
    </subcellularLocation>
</comment>
<reference evidence="11 12" key="1">
    <citation type="submission" date="2019-01" db="EMBL/GenBank/DDBJ databases">
        <title>Halorientalis sp. F13-25 a new haloarchaeum isolated from hypersaline water.</title>
        <authorList>
            <person name="Ana D.-V."/>
            <person name="Cristina S.-P."/>
            <person name="Antonio V."/>
        </authorList>
    </citation>
    <scope>NUCLEOTIDE SEQUENCE [LARGE SCALE GENOMIC DNA]</scope>
    <source>
        <strain evidence="11 12">F13-25</strain>
    </source>
</reference>
<dbReference type="PANTHER" id="PTHR43553:SF24">
    <property type="entry name" value="ENERGY-COUPLING FACTOR TRANSPORTER ATP-BINDING PROTEIN ECFA1"/>
    <property type="match status" value="1"/>
</dbReference>
<evidence type="ECO:0000313" key="11">
    <source>
        <dbReference type="EMBL" id="RXK50387.1"/>
    </source>
</evidence>
<dbReference type="CDD" id="cd03225">
    <property type="entry name" value="ABC_cobalt_CbiO_domain1"/>
    <property type="match status" value="1"/>
</dbReference>
<keyword evidence="8" id="KW-0472">Membrane</keyword>
<gene>
    <name evidence="11" type="ORF">EAF64_07485</name>
</gene>
<evidence type="ECO:0000313" key="12">
    <source>
        <dbReference type="Proteomes" id="UP000289691"/>
    </source>
</evidence>
<accession>A0A498L547</accession>
<dbReference type="InterPro" id="IPR003439">
    <property type="entry name" value="ABC_transporter-like_ATP-bd"/>
</dbReference>
<evidence type="ECO:0000256" key="2">
    <source>
        <dbReference type="ARBA" id="ARBA00005417"/>
    </source>
</evidence>